<feature type="compositionally biased region" description="Basic and acidic residues" evidence="1">
    <location>
        <begin position="61"/>
        <end position="83"/>
    </location>
</feature>
<evidence type="ECO:0000256" key="1">
    <source>
        <dbReference type="SAM" id="MobiDB-lite"/>
    </source>
</evidence>
<accession>A0A485M0T6</accession>
<gene>
    <name evidence="2" type="ORF">SCFA_420049</name>
</gene>
<organism evidence="2">
    <name type="scientific">anaerobic digester metagenome</name>
    <dbReference type="NCBI Taxonomy" id="1263854"/>
    <lineage>
        <taxon>unclassified sequences</taxon>
        <taxon>metagenomes</taxon>
        <taxon>ecological metagenomes</taxon>
    </lineage>
</organism>
<dbReference type="AlphaFoldDB" id="A0A485M0T6"/>
<protein>
    <submittedName>
        <fullName evidence="2">Uncharacterized protein</fullName>
    </submittedName>
</protein>
<feature type="compositionally biased region" description="Basic and acidic residues" evidence="1">
    <location>
        <begin position="92"/>
        <end position="102"/>
    </location>
</feature>
<evidence type="ECO:0000313" key="2">
    <source>
        <dbReference type="EMBL" id="VFU15580.1"/>
    </source>
</evidence>
<feature type="compositionally biased region" description="Basic and acidic residues" evidence="1">
    <location>
        <begin position="41"/>
        <end position="52"/>
    </location>
</feature>
<proteinExistence type="predicted"/>
<name>A0A485M0T6_9ZZZZ</name>
<sequence length="102" mass="11578">MPGPSDISAILSQGGRIEKITQSSFVQPDIAKQVLTEEEAKERLRKSREVNESQKGQQIITRDRDRRSARDERKRQQADRDGAAPDESTPDQVRKHLIDVVV</sequence>
<dbReference type="EMBL" id="CAADRM010000106">
    <property type="protein sequence ID" value="VFU15580.1"/>
    <property type="molecule type" value="Genomic_DNA"/>
</dbReference>
<feature type="region of interest" description="Disordered" evidence="1">
    <location>
        <begin position="41"/>
        <end position="102"/>
    </location>
</feature>
<reference evidence="2" key="1">
    <citation type="submission" date="2019-03" db="EMBL/GenBank/DDBJ databases">
        <authorList>
            <person name="Hao L."/>
        </authorList>
    </citation>
    <scope>NUCLEOTIDE SEQUENCE</scope>
</reference>